<dbReference type="EMBL" id="JARK01001420">
    <property type="protein sequence ID" value="EYC05000.1"/>
    <property type="molecule type" value="Genomic_DNA"/>
</dbReference>
<feature type="region of interest" description="Disordered" evidence="1">
    <location>
        <begin position="1"/>
        <end position="21"/>
    </location>
</feature>
<organism evidence="2 3">
    <name type="scientific">Ancylostoma ceylanicum</name>
    <dbReference type="NCBI Taxonomy" id="53326"/>
    <lineage>
        <taxon>Eukaryota</taxon>
        <taxon>Metazoa</taxon>
        <taxon>Ecdysozoa</taxon>
        <taxon>Nematoda</taxon>
        <taxon>Chromadorea</taxon>
        <taxon>Rhabditida</taxon>
        <taxon>Rhabditina</taxon>
        <taxon>Rhabditomorpha</taxon>
        <taxon>Strongyloidea</taxon>
        <taxon>Ancylostomatidae</taxon>
        <taxon>Ancylostomatinae</taxon>
        <taxon>Ancylostoma</taxon>
    </lineage>
</organism>
<protein>
    <submittedName>
        <fullName evidence="2">Uncharacterized protein</fullName>
    </submittedName>
</protein>
<dbReference type="PROSITE" id="PS51257">
    <property type="entry name" value="PROKAR_LIPOPROTEIN"/>
    <property type="match status" value="1"/>
</dbReference>
<comment type="caution">
    <text evidence="2">The sequence shown here is derived from an EMBL/GenBank/DDBJ whole genome shotgun (WGS) entry which is preliminary data.</text>
</comment>
<gene>
    <name evidence="2" type="primary">Acey_s0084.g1719</name>
    <name evidence="2" type="ORF">Y032_0084g1719</name>
</gene>
<dbReference type="AlphaFoldDB" id="A0A016TQH7"/>
<evidence type="ECO:0000313" key="3">
    <source>
        <dbReference type="Proteomes" id="UP000024635"/>
    </source>
</evidence>
<evidence type="ECO:0000313" key="2">
    <source>
        <dbReference type="EMBL" id="EYC05000.1"/>
    </source>
</evidence>
<dbReference type="Proteomes" id="UP000024635">
    <property type="component" value="Unassembled WGS sequence"/>
</dbReference>
<reference evidence="3" key="1">
    <citation type="journal article" date="2015" name="Nat. Genet.">
        <title>The genome and transcriptome of the zoonotic hookworm Ancylostoma ceylanicum identify infection-specific gene families.</title>
        <authorList>
            <person name="Schwarz E.M."/>
            <person name="Hu Y."/>
            <person name="Antoshechkin I."/>
            <person name="Miller M.M."/>
            <person name="Sternberg P.W."/>
            <person name="Aroian R.V."/>
        </authorList>
    </citation>
    <scope>NUCLEOTIDE SEQUENCE</scope>
    <source>
        <strain evidence="3">HY135</strain>
    </source>
</reference>
<evidence type="ECO:0000256" key="1">
    <source>
        <dbReference type="SAM" id="MobiDB-lite"/>
    </source>
</evidence>
<name>A0A016TQH7_9BILA</name>
<accession>A0A016TQH7</accession>
<sequence>MAVAFPRARKARETTAPLTMESSPQWQIWVFLYSCSSYLMLTNEKTNQLSRKPLSRSRFLLKRTVASRAFRTAVRPPPPTVFNHKKQIVYKTAYQTKMTATKNL</sequence>
<proteinExistence type="predicted"/>
<keyword evidence="3" id="KW-1185">Reference proteome</keyword>